<dbReference type="Pfam" id="PF03447">
    <property type="entry name" value="NAD_binding_3"/>
    <property type="match status" value="1"/>
</dbReference>
<evidence type="ECO:0000256" key="12">
    <source>
        <dbReference type="ARBA" id="ARBA00048841"/>
    </source>
</evidence>
<dbReference type="SUPFAM" id="SSF55021">
    <property type="entry name" value="ACT-like"/>
    <property type="match status" value="1"/>
</dbReference>
<comment type="similarity">
    <text evidence="4 14">Belongs to the homoserine dehydrogenase family.</text>
</comment>
<dbReference type="PANTHER" id="PTHR43331">
    <property type="entry name" value="HOMOSERINE DEHYDROGENASE"/>
    <property type="match status" value="1"/>
</dbReference>
<evidence type="ECO:0000256" key="5">
    <source>
        <dbReference type="ARBA" id="ARBA00013213"/>
    </source>
</evidence>
<dbReference type="SUPFAM" id="SSF51735">
    <property type="entry name" value="NAD(P)-binding Rossmann-fold domains"/>
    <property type="match status" value="1"/>
</dbReference>
<dbReference type="InterPro" id="IPR019811">
    <property type="entry name" value="HDH_CS"/>
</dbReference>
<dbReference type="EMBL" id="JAUOZS010000001">
    <property type="protein sequence ID" value="MDT8901209.1"/>
    <property type="molecule type" value="Genomic_DNA"/>
</dbReference>
<keyword evidence="8 13" id="KW-0791">Threonine biosynthesis</keyword>
<comment type="catalytic activity">
    <reaction evidence="12">
        <text>L-homoserine + NADP(+) = L-aspartate 4-semialdehyde + NADPH + H(+)</text>
        <dbReference type="Rhea" id="RHEA:15761"/>
        <dbReference type="ChEBI" id="CHEBI:15378"/>
        <dbReference type="ChEBI" id="CHEBI:57476"/>
        <dbReference type="ChEBI" id="CHEBI:57783"/>
        <dbReference type="ChEBI" id="CHEBI:58349"/>
        <dbReference type="ChEBI" id="CHEBI:537519"/>
        <dbReference type="EC" id="1.1.1.3"/>
    </reaction>
    <physiologicalReaction direction="right-to-left" evidence="12">
        <dbReference type="Rhea" id="RHEA:15763"/>
    </physiologicalReaction>
</comment>
<evidence type="ECO:0000256" key="2">
    <source>
        <dbReference type="ARBA" id="ARBA00005056"/>
    </source>
</evidence>
<dbReference type="NCBIfam" id="NF004976">
    <property type="entry name" value="PRK06349.1"/>
    <property type="match status" value="1"/>
</dbReference>
<dbReference type="Gene3D" id="3.40.50.720">
    <property type="entry name" value="NAD(P)-binding Rossmann-like Domain"/>
    <property type="match status" value="1"/>
</dbReference>
<dbReference type="InterPro" id="IPR002912">
    <property type="entry name" value="ACT_dom"/>
</dbReference>
<evidence type="ECO:0000313" key="17">
    <source>
        <dbReference type="Proteomes" id="UP001254848"/>
    </source>
</evidence>
<comment type="caution">
    <text evidence="16">The sequence shown here is derived from an EMBL/GenBank/DDBJ whole genome shotgun (WGS) entry which is preliminary data.</text>
</comment>
<evidence type="ECO:0000256" key="1">
    <source>
        <dbReference type="ARBA" id="ARBA00001920"/>
    </source>
</evidence>
<evidence type="ECO:0000256" key="3">
    <source>
        <dbReference type="ARBA" id="ARBA00005062"/>
    </source>
</evidence>
<accession>A0ABU3NWL3</accession>
<evidence type="ECO:0000313" key="16">
    <source>
        <dbReference type="EMBL" id="MDT8901209.1"/>
    </source>
</evidence>
<dbReference type="InterPro" id="IPR016204">
    <property type="entry name" value="HDH"/>
</dbReference>
<dbReference type="Pfam" id="PF00742">
    <property type="entry name" value="Homoserine_dh"/>
    <property type="match status" value="1"/>
</dbReference>
<keyword evidence="7 13" id="KW-0028">Amino-acid biosynthesis</keyword>
<protein>
    <recommendedName>
        <fullName evidence="6 13">Homoserine dehydrogenase</fullName>
        <ecNumber evidence="5 13">1.1.1.3</ecNumber>
    </recommendedName>
</protein>
<dbReference type="Gene3D" id="3.30.70.260">
    <property type="match status" value="1"/>
</dbReference>
<dbReference type="Pfam" id="PF01842">
    <property type="entry name" value="ACT"/>
    <property type="match status" value="1"/>
</dbReference>
<evidence type="ECO:0000256" key="11">
    <source>
        <dbReference type="ARBA" id="ARBA00023167"/>
    </source>
</evidence>
<dbReference type="PIRSF" id="PIRSF000098">
    <property type="entry name" value="Homoser_dehydrog"/>
    <property type="match status" value="1"/>
</dbReference>
<keyword evidence="9 13" id="KW-0521">NADP</keyword>
<evidence type="ECO:0000256" key="7">
    <source>
        <dbReference type="ARBA" id="ARBA00022605"/>
    </source>
</evidence>
<dbReference type="InterPro" id="IPR005106">
    <property type="entry name" value="Asp/hSer_DH_NAD-bd"/>
</dbReference>
<organism evidence="16 17">
    <name type="scientific">Anaeroselena agilis</name>
    <dbReference type="NCBI Taxonomy" id="3063788"/>
    <lineage>
        <taxon>Bacteria</taxon>
        <taxon>Bacillati</taxon>
        <taxon>Bacillota</taxon>
        <taxon>Negativicutes</taxon>
        <taxon>Acetonemataceae</taxon>
        <taxon>Anaeroselena</taxon>
    </lineage>
</organism>
<keyword evidence="11 13" id="KW-0486">Methionine biosynthesis</keyword>
<evidence type="ECO:0000259" key="15">
    <source>
        <dbReference type="PROSITE" id="PS51671"/>
    </source>
</evidence>
<dbReference type="EC" id="1.1.1.3" evidence="5 13"/>
<comment type="pathway">
    <text evidence="3 13">Amino-acid biosynthesis; L-methionine biosynthesis via de novo pathway; L-homoserine from L-aspartate: step 3/3.</text>
</comment>
<dbReference type="Gene3D" id="3.30.360.10">
    <property type="entry name" value="Dihydrodipicolinate Reductase, domain 2"/>
    <property type="match status" value="1"/>
</dbReference>
<dbReference type="PANTHER" id="PTHR43331:SF1">
    <property type="entry name" value="HOMOSERINE DEHYDROGENASE"/>
    <property type="match status" value="1"/>
</dbReference>
<dbReference type="Proteomes" id="UP001254848">
    <property type="component" value="Unassembled WGS sequence"/>
</dbReference>
<dbReference type="SUPFAM" id="SSF55347">
    <property type="entry name" value="Glyceraldehyde-3-phosphate dehydrogenase-like, C-terminal domain"/>
    <property type="match status" value="1"/>
</dbReference>
<reference evidence="16 17" key="1">
    <citation type="submission" date="2023-07" db="EMBL/GenBank/DDBJ databases">
        <title>The novel representative of Negativicutes class, Anaeroselena agilis gen. nov. sp. nov.</title>
        <authorList>
            <person name="Prokofeva M.I."/>
            <person name="Elcheninov A.G."/>
            <person name="Klyukina A."/>
            <person name="Kublanov I.V."/>
            <person name="Frolov E.N."/>
            <person name="Podosokorskaya O.A."/>
        </authorList>
    </citation>
    <scope>NUCLEOTIDE SEQUENCE [LARGE SCALE GENOMIC DNA]</scope>
    <source>
        <strain evidence="16 17">4137-cl</strain>
    </source>
</reference>
<dbReference type="PROSITE" id="PS01042">
    <property type="entry name" value="HOMOSER_DHGENASE"/>
    <property type="match status" value="1"/>
</dbReference>
<proteinExistence type="inferred from homology"/>
<evidence type="ECO:0000256" key="13">
    <source>
        <dbReference type="RuleBase" id="RU000579"/>
    </source>
</evidence>
<dbReference type="GO" id="GO:0004412">
    <property type="term" value="F:homoserine dehydrogenase activity"/>
    <property type="evidence" value="ECO:0007669"/>
    <property type="project" value="UniProtKB-EC"/>
</dbReference>
<evidence type="ECO:0000256" key="14">
    <source>
        <dbReference type="RuleBase" id="RU004171"/>
    </source>
</evidence>
<keyword evidence="10 13" id="KW-0560">Oxidoreductase</keyword>
<dbReference type="CDD" id="cd04881">
    <property type="entry name" value="ACT_HSDH-Hom"/>
    <property type="match status" value="1"/>
</dbReference>
<sequence>MKANSHKQTINIGMLGLGTVGTGVAKILAANEHCIAQKVGSAVALKKVLVRNAAKPRRVTLDGLLTTDPAAVIDDPEIDIIVELMGGEEPAKDYIIRALKAGKHVVTANKDVVARHGRDLFAAAEENNVDLLFEASVGGGIPIIRPLKQCLAGNRISQVMGIVNGTTNYMLTKMTADKSDYEAVLAEAQQKGYAEADPTADVGGFDAARKIAILASIAFGTRVTLDDVYVEGITGITPQDIEYAGEFGYVIKLLAIAGETDKGVDVRVHPAFIAKNHPLAAVNDVFNAIFVKGDAVGETMFYGRGAGEMPTASAVVADIIDVARDIQHGVASRVLCTCFDNKPLCPIDKTEAPYYIRLLVEDKPGVLAAIAGAFGCQQVSLNSVVQKRKVDDWAEIVLITYRVSDANMRMALSALGGMPVVNKISSVIRVVGE</sequence>
<evidence type="ECO:0000256" key="9">
    <source>
        <dbReference type="ARBA" id="ARBA00022857"/>
    </source>
</evidence>
<dbReference type="InterPro" id="IPR036291">
    <property type="entry name" value="NAD(P)-bd_dom_sf"/>
</dbReference>
<dbReference type="RefSeq" id="WP_413779729.1">
    <property type="nucleotide sequence ID" value="NZ_JAUOZS010000001.1"/>
</dbReference>
<dbReference type="PROSITE" id="PS51671">
    <property type="entry name" value="ACT"/>
    <property type="match status" value="1"/>
</dbReference>
<keyword evidence="17" id="KW-1185">Reference proteome</keyword>
<evidence type="ECO:0000256" key="10">
    <source>
        <dbReference type="ARBA" id="ARBA00023002"/>
    </source>
</evidence>
<dbReference type="InterPro" id="IPR001342">
    <property type="entry name" value="HDH_cat"/>
</dbReference>
<feature type="domain" description="ACT" evidence="15">
    <location>
        <begin position="355"/>
        <end position="433"/>
    </location>
</feature>
<evidence type="ECO:0000256" key="6">
    <source>
        <dbReference type="ARBA" id="ARBA00013376"/>
    </source>
</evidence>
<evidence type="ECO:0000256" key="8">
    <source>
        <dbReference type="ARBA" id="ARBA00022697"/>
    </source>
</evidence>
<evidence type="ECO:0000256" key="4">
    <source>
        <dbReference type="ARBA" id="ARBA00006753"/>
    </source>
</evidence>
<comment type="cofactor">
    <cofactor evidence="1">
        <name>a metal cation</name>
        <dbReference type="ChEBI" id="CHEBI:25213"/>
    </cofactor>
</comment>
<dbReference type="InterPro" id="IPR045865">
    <property type="entry name" value="ACT-like_dom_sf"/>
</dbReference>
<gene>
    <name evidence="16" type="ORF">Q4T40_08160</name>
</gene>
<comment type="pathway">
    <text evidence="2 13">Amino-acid biosynthesis; L-threonine biosynthesis; L-threonine from L-aspartate: step 3/5.</text>
</comment>
<name>A0ABU3NWL3_9FIRM</name>